<dbReference type="GO" id="GO:0046686">
    <property type="term" value="P:response to cadmium ion"/>
    <property type="evidence" value="ECO:0007669"/>
    <property type="project" value="TreeGrafter"/>
</dbReference>
<dbReference type="InterPro" id="IPR029068">
    <property type="entry name" value="Glyas_Bleomycin-R_OHBP_Dase"/>
</dbReference>
<dbReference type="SUPFAM" id="SSF54593">
    <property type="entry name" value="Glyoxalase/Bleomycin resistance protein/Dihydroxybiphenyl dioxygenase"/>
    <property type="match status" value="1"/>
</dbReference>
<keyword evidence="3" id="KW-0223">Dioxygenase</keyword>
<evidence type="ECO:0000256" key="1">
    <source>
        <dbReference type="SAM" id="MobiDB-lite"/>
    </source>
</evidence>
<dbReference type="RefSeq" id="WP_133867607.1">
    <property type="nucleotide sequence ID" value="NZ_SOAU01000001.1"/>
</dbReference>
<keyword evidence="4" id="KW-1185">Reference proteome</keyword>
<protein>
    <submittedName>
        <fullName evidence="3">Glyoxalase/bleomycin resistance protein/dioxygenase superfamily protein</fullName>
    </submittedName>
</protein>
<dbReference type="OrthoDB" id="9789608at2"/>
<dbReference type="Gene3D" id="3.10.180.10">
    <property type="entry name" value="2,3-Dihydroxybiphenyl 1,2-Dioxygenase, domain 1"/>
    <property type="match status" value="1"/>
</dbReference>
<dbReference type="EMBL" id="SOAU01000001">
    <property type="protein sequence ID" value="TDT15125.1"/>
    <property type="molecule type" value="Genomic_DNA"/>
</dbReference>
<evidence type="ECO:0000313" key="3">
    <source>
        <dbReference type="EMBL" id="TDT15125.1"/>
    </source>
</evidence>
<dbReference type="NCBIfam" id="NF041414">
    <property type="entry name" value="ArsI_CadI_VOC"/>
    <property type="match status" value="1"/>
</dbReference>
<reference evidence="3 4" key="1">
    <citation type="submission" date="2019-03" db="EMBL/GenBank/DDBJ databases">
        <title>Sequencing the genomes of 1000 actinobacteria strains.</title>
        <authorList>
            <person name="Klenk H.-P."/>
        </authorList>
    </citation>
    <scope>NUCLEOTIDE SEQUENCE [LARGE SCALE GENOMIC DNA]</scope>
    <source>
        <strain evidence="3 4">DSM 18936</strain>
    </source>
</reference>
<dbReference type="Proteomes" id="UP000294558">
    <property type="component" value="Unassembled WGS sequence"/>
</dbReference>
<dbReference type="InterPro" id="IPR052393">
    <property type="entry name" value="Cadmium-induced_rsp"/>
</dbReference>
<dbReference type="PANTHER" id="PTHR41294:SF1">
    <property type="entry name" value="CADMIUM-INDUCED PROTEIN CADI"/>
    <property type="match status" value="1"/>
</dbReference>
<comment type="caution">
    <text evidence="3">The sequence shown here is derived from an EMBL/GenBank/DDBJ whole genome shotgun (WGS) entry which is preliminary data.</text>
</comment>
<dbReference type="InterPro" id="IPR049789">
    <property type="entry name" value="ArsI/CadI-like"/>
</dbReference>
<feature type="domain" description="VOC" evidence="2">
    <location>
        <begin position="1"/>
        <end position="117"/>
    </location>
</feature>
<name>A0A4R7HW46_9ACTN</name>
<dbReference type="Pfam" id="PF00903">
    <property type="entry name" value="Glyoxalase"/>
    <property type="match status" value="1"/>
</dbReference>
<gene>
    <name evidence="3" type="ORF">BDK89_0686</name>
</gene>
<keyword evidence="3" id="KW-0560">Oxidoreductase</keyword>
<proteinExistence type="predicted"/>
<dbReference type="InterPro" id="IPR004360">
    <property type="entry name" value="Glyas_Fos-R_dOase_dom"/>
</dbReference>
<sequence>MRLQLALNVPDLDQAIEFYSAMFSARPAKVKPGYANWEVAEPPLKLVVFERPDEAPGSINHLGVETASSDEVVAAEARLAEAGLATTGIDDTICCFAEKVETWVTDPWGGRWEWYVKQADHDDQLENLVVAHADTPGSSGGSGGGSSSDVSGCCA</sequence>
<dbReference type="PROSITE" id="PS51819">
    <property type="entry name" value="VOC"/>
    <property type="match status" value="1"/>
</dbReference>
<feature type="region of interest" description="Disordered" evidence="1">
    <location>
        <begin position="132"/>
        <end position="155"/>
    </location>
</feature>
<dbReference type="PANTHER" id="PTHR41294">
    <property type="entry name" value="CADMIUM-INDUCED PROTEIN CADI"/>
    <property type="match status" value="1"/>
</dbReference>
<evidence type="ECO:0000313" key="4">
    <source>
        <dbReference type="Proteomes" id="UP000294558"/>
    </source>
</evidence>
<organism evidence="3 4">
    <name type="scientific">Ilumatobacter fluminis</name>
    <dbReference type="NCBI Taxonomy" id="467091"/>
    <lineage>
        <taxon>Bacteria</taxon>
        <taxon>Bacillati</taxon>
        <taxon>Actinomycetota</taxon>
        <taxon>Acidimicrobiia</taxon>
        <taxon>Acidimicrobiales</taxon>
        <taxon>Ilumatobacteraceae</taxon>
        <taxon>Ilumatobacter</taxon>
    </lineage>
</organism>
<dbReference type="AlphaFoldDB" id="A0A4R7HW46"/>
<dbReference type="GO" id="GO:0051213">
    <property type="term" value="F:dioxygenase activity"/>
    <property type="evidence" value="ECO:0007669"/>
    <property type="project" value="UniProtKB-KW"/>
</dbReference>
<evidence type="ECO:0000259" key="2">
    <source>
        <dbReference type="PROSITE" id="PS51819"/>
    </source>
</evidence>
<dbReference type="InterPro" id="IPR037523">
    <property type="entry name" value="VOC_core"/>
</dbReference>
<accession>A0A4R7HW46</accession>